<keyword evidence="11" id="KW-0449">Lipoprotein</keyword>
<keyword evidence="6" id="KW-0862">Zinc</keyword>
<evidence type="ECO:0000256" key="7">
    <source>
        <dbReference type="ARBA" id="ARBA00023049"/>
    </source>
</evidence>
<evidence type="ECO:0000313" key="12">
    <source>
        <dbReference type="Proteomes" id="UP000014200"/>
    </source>
</evidence>
<dbReference type="Pfam" id="PF05572">
    <property type="entry name" value="Peptidase_M43"/>
    <property type="match status" value="1"/>
</dbReference>
<keyword evidence="5" id="KW-0378">Hydrolase</keyword>
<dbReference type="EMBL" id="ASSP01000023">
    <property type="protein sequence ID" value="EOS09389.1"/>
    <property type="molecule type" value="Genomic_DNA"/>
</dbReference>
<keyword evidence="3" id="KW-0479">Metal-binding</keyword>
<keyword evidence="7" id="KW-0482">Metalloprotease</keyword>
<accession>R9HZK2</accession>
<dbReference type="PANTHER" id="PTHR47466:SF1">
    <property type="entry name" value="METALLOPROTEASE MEP1 (AFU_ORTHOLOGUE AFUA_1G07730)-RELATED"/>
    <property type="match status" value="1"/>
</dbReference>
<dbReference type="SUPFAM" id="SSF55486">
    <property type="entry name" value="Metalloproteases ('zincins'), catalytic domain"/>
    <property type="match status" value="1"/>
</dbReference>
<dbReference type="InterPro" id="IPR024079">
    <property type="entry name" value="MetalloPept_cat_dom_sf"/>
</dbReference>
<evidence type="ECO:0000259" key="10">
    <source>
        <dbReference type="Pfam" id="PF13004"/>
    </source>
</evidence>
<evidence type="ECO:0000256" key="4">
    <source>
        <dbReference type="ARBA" id="ARBA00022729"/>
    </source>
</evidence>
<keyword evidence="4" id="KW-0732">Signal</keyword>
<dbReference type="PROSITE" id="PS51257">
    <property type="entry name" value="PROKAR_LIPOPROTEIN"/>
    <property type="match status" value="1"/>
</dbReference>
<feature type="domain" description="BACON" evidence="10">
    <location>
        <begin position="66"/>
        <end position="122"/>
    </location>
</feature>
<evidence type="ECO:0000256" key="8">
    <source>
        <dbReference type="ARBA" id="ARBA00023157"/>
    </source>
</evidence>
<dbReference type="Pfam" id="PF13004">
    <property type="entry name" value="BACON"/>
    <property type="match status" value="1"/>
</dbReference>
<dbReference type="GO" id="GO:0006508">
    <property type="term" value="P:proteolysis"/>
    <property type="evidence" value="ECO:0007669"/>
    <property type="project" value="UniProtKB-KW"/>
</dbReference>
<keyword evidence="12" id="KW-1185">Reference proteome</keyword>
<keyword evidence="2" id="KW-0645">Protease</keyword>
<organism evidence="11 12">
    <name type="scientific">Phocaeicola sartorii</name>
    <dbReference type="NCBI Taxonomy" id="671267"/>
    <lineage>
        <taxon>Bacteria</taxon>
        <taxon>Pseudomonadati</taxon>
        <taxon>Bacteroidota</taxon>
        <taxon>Bacteroidia</taxon>
        <taxon>Bacteroidales</taxon>
        <taxon>Bacteroidaceae</taxon>
        <taxon>Phocaeicola</taxon>
    </lineage>
</organism>
<dbReference type="InterPro" id="IPR023852">
    <property type="entry name" value="Metalloproteinase_lipop_BF0631"/>
</dbReference>
<dbReference type="STRING" id="1235788.C802_03841"/>
<dbReference type="PANTHER" id="PTHR47466">
    <property type="match status" value="1"/>
</dbReference>
<sequence length="447" mass="50673">MLTIISKCLIMNIKYIFLVLATLFTLVSCEDSDEDSPTRLELSQSSFSNISSKGETVEVNVTCNSTWTTSTTASWCTVTPHKGNGNQKISLHLLPNLEETARTVTVTVSAQDISQTIQLNQEGGNISPEDYHYNLPVIFHVLYKDKTAPLQYVSAKRLSDILDKVNKLYKGTGNNVDMNLTFTLAETNPDGETLPDPGVEYVQWTESYPIDCNTFMQDDSKKYVKFIWDPNRYINVMVYNFTTDESNSTILGISHLPFSTKGNTFLEGLSSVEYTYLSLSNLRFPYCASINSLYINAQSTENLYNSADITVTVAHELGHYLGLHHVFYEGTEDNMDGCEDTDYCEDTPSYNKYEYDADYIWAVSGNVPEDNLYSYLVKRTNCSNIQFISYNIMDYAVSYSNQFTQDQRNRIRHVLTYSPLIPGPKKGQSNSRMIHDEALDLPIRVIK</sequence>
<dbReference type="InterPro" id="IPR013783">
    <property type="entry name" value="Ig-like_fold"/>
</dbReference>
<dbReference type="AlphaFoldDB" id="R9HZK2"/>
<comment type="caution">
    <text evidence="11">The sequence shown here is derived from an EMBL/GenBank/DDBJ whole genome shotgun (WGS) entry which is preliminary data.</text>
</comment>
<dbReference type="HOGENOM" id="CLU_050644_0_0_10"/>
<gene>
    <name evidence="11" type="ORF">C802_03841</name>
</gene>
<keyword evidence="8" id="KW-1015">Disulfide bond</keyword>
<evidence type="ECO:0000256" key="2">
    <source>
        <dbReference type="ARBA" id="ARBA00022670"/>
    </source>
</evidence>
<dbReference type="InterPro" id="IPR008754">
    <property type="entry name" value="Peptidase_M43"/>
</dbReference>
<dbReference type="Gene3D" id="3.40.390.10">
    <property type="entry name" value="Collagenase (Catalytic Domain)"/>
    <property type="match status" value="1"/>
</dbReference>
<name>R9HZK2_9BACT</name>
<dbReference type="Gene3D" id="2.60.40.10">
    <property type="entry name" value="Immunoglobulins"/>
    <property type="match status" value="1"/>
</dbReference>
<comment type="similarity">
    <text evidence="1">Belongs to the peptidase M43B family.</text>
</comment>
<evidence type="ECO:0000313" key="11">
    <source>
        <dbReference type="EMBL" id="EOS09389.1"/>
    </source>
</evidence>
<dbReference type="CDD" id="cd14948">
    <property type="entry name" value="BACON"/>
    <property type="match status" value="1"/>
</dbReference>
<evidence type="ECO:0000256" key="3">
    <source>
        <dbReference type="ARBA" id="ARBA00022723"/>
    </source>
</evidence>
<evidence type="ECO:0000256" key="5">
    <source>
        <dbReference type="ARBA" id="ARBA00022801"/>
    </source>
</evidence>
<proteinExistence type="inferred from homology"/>
<protein>
    <submittedName>
        <fullName evidence="11">BF0631 family zinc-dependent metalloproteinase lipoprotein</fullName>
    </submittedName>
</protein>
<dbReference type="Proteomes" id="UP000014200">
    <property type="component" value="Unassembled WGS sequence"/>
</dbReference>
<dbReference type="PATRIC" id="fig|1235788.3.peg.3933"/>
<evidence type="ECO:0000259" key="9">
    <source>
        <dbReference type="Pfam" id="PF05572"/>
    </source>
</evidence>
<reference evidence="11 12" key="1">
    <citation type="submission" date="2013-04" db="EMBL/GenBank/DDBJ databases">
        <title>The Genome Sequence of Bacteroides massiliensis dnLKV3.</title>
        <authorList>
            <consortium name="The Broad Institute Genomics Platform"/>
            <consortium name="The Broad Institute Genome Sequencing Center for Infectious Disease"/>
            <person name="Earl A."/>
            <person name="Xavier R."/>
            <person name="Kuhn K."/>
            <person name="Stappenbeck T."/>
            <person name="Walker B."/>
            <person name="Young S."/>
            <person name="Zeng Q."/>
            <person name="Gargeya S."/>
            <person name="Fitzgerald M."/>
            <person name="Haas B."/>
            <person name="Abouelleil A."/>
            <person name="Allen A.W."/>
            <person name="Alvarado L."/>
            <person name="Arachchi H.M."/>
            <person name="Berlin A.M."/>
            <person name="Chapman S.B."/>
            <person name="Gainer-Dewar J."/>
            <person name="Goldberg J."/>
            <person name="Griggs A."/>
            <person name="Gujja S."/>
            <person name="Hansen M."/>
            <person name="Howarth C."/>
            <person name="Imamovic A."/>
            <person name="Ireland A."/>
            <person name="Larimer J."/>
            <person name="McCowan C."/>
            <person name="Murphy C."/>
            <person name="Pearson M."/>
            <person name="Poon T.W."/>
            <person name="Priest M."/>
            <person name="Roberts A."/>
            <person name="Saif S."/>
            <person name="Shea T."/>
            <person name="Sisk P."/>
            <person name="Sykes S."/>
            <person name="Wortman J."/>
            <person name="Nusbaum C."/>
            <person name="Birren B."/>
        </authorList>
    </citation>
    <scope>NUCLEOTIDE SEQUENCE [LARGE SCALE GENOMIC DNA]</scope>
    <source>
        <strain evidence="12">dnLKV3</strain>
    </source>
</reference>
<evidence type="ECO:0000256" key="1">
    <source>
        <dbReference type="ARBA" id="ARBA00008721"/>
    </source>
</evidence>
<dbReference type="NCBIfam" id="TIGR03952">
    <property type="entry name" value="metzin_BF0631"/>
    <property type="match status" value="1"/>
</dbReference>
<dbReference type="GO" id="GO:0046872">
    <property type="term" value="F:metal ion binding"/>
    <property type="evidence" value="ECO:0007669"/>
    <property type="project" value="UniProtKB-KW"/>
</dbReference>
<feature type="domain" description="Peptidase M43 pregnancy-associated plasma-A" evidence="9">
    <location>
        <begin position="221"/>
        <end position="415"/>
    </location>
</feature>
<dbReference type="GO" id="GO:0008237">
    <property type="term" value="F:metallopeptidase activity"/>
    <property type="evidence" value="ECO:0007669"/>
    <property type="project" value="UniProtKB-KW"/>
</dbReference>
<dbReference type="InterPro" id="IPR024361">
    <property type="entry name" value="BACON"/>
</dbReference>
<evidence type="ECO:0000256" key="6">
    <source>
        <dbReference type="ARBA" id="ARBA00022833"/>
    </source>
</evidence>